<evidence type="ECO:0000259" key="12">
    <source>
        <dbReference type="PROSITE" id="PS50929"/>
    </source>
</evidence>
<dbReference type="GO" id="GO:0016020">
    <property type="term" value="C:membrane"/>
    <property type="evidence" value="ECO:0007669"/>
    <property type="project" value="UniProtKB-SubCell"/>
</dbReference>
<dbReference type="InterPro" id="IPR011527">
    <property type="entry name" value="ABC1_TM_dom"/>
</dbReference>
<dbReference type="FunFam" id="3.40.50.300:FF:000630">
    <property type="entry name" value="ATP-binding cassette (ABC) transporter, putative"/>
    <property type="match status" value="1"/>
</dbReference>
<dbReference type="PROSITE" id="PS50893">
    <property type="entry name" value="ABC_TRANSPORTER_2"/>
    <property type="match status" value="2"/>
</dbReference>
<feature type="transmembrane region" description="Helical" evidence="10">
    <location>
        <begin position="254"/>
        <end position="272"/>
    </location>
</feature>
<feature type="transmembrane region" description="Helical" evidence="10">
    <location>
        <begin position="401"/>
        <end position="423"/>
    </location>
</feature>
<dbReference type="GO" id="GO:0005524">
    <property type="term" value="F:ATP binding"/>
    <property type="evidence" value="ECO:0007669"/>
    <property type="project" value="UniProtKB-KW"/>
</dbReference>
<feature type="domain" description="ABC transporter" evidence="11">
    <location>
        <begin position="627"/>
        <end position="856"/>
    </location>
</feature>
<dbReference type="EC" id="3.6.3.44" evidence="13"/>
<feature type="transmembrane region" description="Helical" evidence="10">
    <location>
        <begin position="481"/>
        <end position="508"/>
    </location>
</feature>
<dbReference type="FunFam" id="3.40.50.300:FF:002055">
    <property type="entry name" value="ATP-binding cassette protein subfamily C, member 1"/>
    <property type="match status" value="1"/>
</dbReference>
<evidence type="ECO:0000256" key="6">
    <source>
        <dbReference type="ARBA" id="ARBA00022989"/>
    </source>
</evidence>
<dbReference type="SUPFAM" id="SSF90123">
    <property type="entry name" value="ABC transporter transmembrane region"/>
    <property type="match status" value="2"/>
</dbReference>
<evidence type="ECO:0000256" key="9">
    <source>
        <dbReference type="SAM" id="MobiDB-lite"/>
    </source>
</evidence>
<dbReference type="SMART" id="SM00382">
    <property type="entry name" value="AAA"/>
    <property type="match status" value="2"/>
</dbReference>
<feature type="region of interest" description="Disordered" evidence="9">
    <location>
        <begin position="866"/>
        <end position="895"/>
    </location>
</feature>
<dbReference type="CDD" id="cd03250">
    <property type="entry name" value="ABCC_MRP_domain1"/>
    <property type="match status" value="1"/>
</dbReference>
<feature type="transmembrane region" description="Helical" evidence="10">
    <location>
        <begin position="1091"/>
        <end position="1111"/>
    </location>
</feature>
<reference evidence="13 14" key="1">
    <citation type="journal article" date="2018" name="BMC Genomics">
        <title>Genomic comparison of Trypanosoma conorhini and Trypanosoma rangeli to Trypanosoma cruzi strains of high and low virulence.</title>
        <authorList>
            <person name="Bradwell K.R."/>
            <person name="Koparde V.N."/>
            <person name="Matveyev A.V."/>
            <person name="Serrano M.G."/>
            <person name="Alves J.M."/>
            <person name="Parikh H."/>
            <person name="Huang B."/>
            <person name="Lee V."/>
            <person name="Espinosa-Alvarez O."/>
            <person name="Ortiz P.A."/>
            <person name="Costa-Martins A.G."/>
            <person name="Teixeira M.M."/>
            <person name="Buck G.A."/>
        </authorList>
    </citation>
    <scope>NUCLEOTIDE SEQUENCE [LARGE SCALE GENOMIC DNA]</scope>
    <source>
        <strain evidence="13 14">AM80</strain>
    </source>
</reference>
<dbReference type="EC" id="3.6.1.3" evidence="13"/>
<accession>A0A3S5ISD8</accession>
<dbReference type="CDD" id="cd03244">
    <property type="entry name" value="ABCC_MRP_domain2"/>
    <property type="match status" value="1"/>
</dbReference>
<dbReference type="EMBL" id="MKGL01000027">
    <property type="protein sequence ID" value="RNF10742.1"/>
    <property type="molecule type" value="Genomic_DNA"/>
</dbReference>
<feature type="domain" description="ABC transmembrane type-1" evidence="12">
    <location>
        <begin position="959"/>
        <end position="1238"/>
    </location>
</feature>
<feature type="compositionally biased region" description="Basic and acidic residues" evidence="9">
    <location>
        <begin position="871"/>
        <end position="888"/>
    </location>
</feature>
<dbReference type="RefSeq" id="XP_029241739.1">
    <property type="nucleotide sequence ID" value="XM_029378355.1"/>
</dbReference>
<dbReference type="Pfam" id="PF00005">
    <property type="entry name" value="ABC_tran"/>
    <property type="match status" value="2"/>
</dbReference>
<feature type="transmembrane region" description="Helical" evidence="10">
    <location>
        <begin position="1065"/>
        <end position="1085"/>
    </location>
</feature>
<evidence type="ECO:0000256" key="1">
    <source>
        <dbReference type="ARBA" id="ARBA00004141"/>
    </source>
</evidence>
<keyword evidence="13" id="KW-0378">Hydrolase</keyword>
<dbReference type="InterPro" id="IPR044726">
    <property type="entry name" value="ABCC_6TM_D2"/>
</dbReference>
<comment type="caution">
    <text evidence="13">The sequence shown here is derived from an EMBL/GenBank/DDBJ whole genome shotgun (WGS) entry which is preliminary data.</text>
</comment>
<dbReference type="InterPro" id="IPR003593">
    <property type="entry name" value="AAA+_ATPase"/>
</dbReference>
<feature type="domain" description="ABC transporter" evidence="11">
    <location>
        <begin position="1332"/>
        <end position="1567"/>
    </location>
</feature>
<dbReference type="Gene3D" id="1.20.1560.10">
    <property type="entry name" value="ABC transporter type 1, transmembrane domain"/>
    <property type="match status" value="2"/>
</dbReference>
<dbReference type="InterPro" id="IPR027417">
    <property type="entry name" value="P-loop_NTPase"/>
</dbReference>
<comment type="subcellular location">
    <subcellularLocation>
        <location evidence="1">Membrane</location>
        <topology evidence="1">Multi-pass membrane protein</topology>
    </subcellularLocation>
</comment>
<feature type="domain" description="ABC transmembrane type-1" evidence="12">
    <location>
        <begin position="265"/>
        <end position="546"/>
    </location>
</feature>
<proteinExistence type="predicted"/>
<keyword evidence="5 13" id="KW-0067">ATP-binding</keyword>
<evidence type="ECO:0000256" key="4">
    <source>
        <dbReference type="ARBA" id="ARBA00022741"/>
    </source>
</evidence>
<feature type="transmembrane region" description="Helical" evidence="10">
    <location>
        <begin position="1183"/>
        <end position="1204"/>
    </location>
</feature>
<dbReference type="PROSITE" id="PS50929">
    <property type="entry name" value="ABC_TM1F"/>
    <property type="match status" value="2"/>
</dbReference>
<organism evidence="13 14">
    <name type="scientific">Trypanosoma rangeli</name>
    <dbReference type="NCBI Taxonomy" id="5698"/>
    <lineage>
        <taxon>Eukaryota</taxon>
        <taxon>Discoba</taxon>
        <taxon>Euglenozoa</taxon>
        <taxon>Kinetoplastea</taxon>
        <taxon>Metakinetoplastina</taxon>
        <taxon>Trypanosomatida</taxon>
        <taxon>Trypanosomatidae</taxon>
        <taxon>Trypanosoma</taxon>
        <taxon>Herpetosoma</taxon>
    </lineage>
</organism>
<keyword evidence="6 10" id="KW-1133">Transmembrane helix</keyword>
<dbReference type="InterPro" id="IPR017871">
    <property type="entry name" value="ABC_transporter-like_CS"/>
</dbReference>
<evidence type="ECO:0000256" key="8">
    <source>
        <dbReference type="ARBA" id="ARBA00023180"/>
    </source>
</evidence>
<dbReference type="Pfam" id="PF00664">
    <property type="entry name" value="ABC_membrane"/>
    <property type="match status" value="2"/>
</dbReference>
<dbReference type="InterPro" id="IPR050173">
    <property type="entry name" value="ABC_transporter_C-like"/>
</dbReference>
<keyword evidence="2" id="KW-0813">Transport</keyword>
<dbReference type="VEuPathDB" id="TriTrypDB:TRSC58_06921"/>
<keyword evidence="8" id="KW-0325">Glycoprotein</keyword>
<gene>
    <name evidence="13" type="ORF">TraAM80_01303</name>
</gene>
<evidence type="ECO:0000256" key="2">
    <source>
        <dbReference type="ARBA" id="ARBA00022448"/>
    </source>
</evidence>
<protein>
    <submittedName>
        <fullName evidence="13">ATP-binding cassette protein subfamily C, member 1</fullName>
        <ecNumber evidence="13">3.6.1.3</ecNumber>
        <ecNumber evidence="13">3.6.3.44</ecNumber>
    </submittedName>
</protein>
<dbReference type="Proteomes" id="UP000283634">
    <property type="component" value="Unassembled WGS sequence"/>
</dbReference>
<dbReference type="PANTHER" id="PTHR24223">
    <property type="entry name" value="ATP-BINDING CASSETTE SUB-FAMILY C"/>
    <property type="match status" value="1"/>
</dbReference>
<dbReference type="GO" id="GO:0140359">
    <property type="term" value="F:ABC-type transporter activity"/>
    <property type="evidence" value="ECO:0007669"/>
    <property type="project" value="InterPro"/>
</dbReference>
<keyword evidence="3 10" id="KW-0812">Transmembrane</keyword>
<dbReference type="Gene3D" id="3.40.50.300">
    <property type="entry name" value="P-loop containing nucleotide triphosphate hydrolases"/>
    <property type="match status" value="2"/>
</dbReference>
<dbReference type="InterPro" id="IPR044746">
    <property type="entry name" value="ABCC_6TM_D1"/>
</dbReference>
<dbReference type="PROSITE" id="PS00211">
    <property type="entry name" value="ABC_TRANSPORTER_1"/>
    <property type="match status" value="2"/>
</dbReference>
<feature type="transmembrane region" description="Helical" evidence="10">
    <location>
        <begin position="956"/>
        <end position="980"/>
    </location>
</feature>
<keyword evidence="14" id="KW-1185">Reference proteome</keyword>
<dbReference type="PANTHER" id="PTHR24223:SF273">
    <property type="entry name" value="MULTIDRUG RESISTANCE PROTEIN E"/>
    <property type="match status" value="1"/>
</dbReference>
<evidence type="ECO:0000256" key="7">
    <source>
        <dbReference type="ARBA" id="ARBA00023136"/>
    </source>
</evidence>
<dbReference type="OrthoDB" id="6500128at2759"/>
<keyword evidence="4" id="KW-0547">Nucleotide-binding</keyword>
<name>A0A3S5ISD8_TRYRA</name>
<evidence type="ECO:0000256" key="10">
    <source>
        <dbReference type="SAM" id="Phobius"/>
    </source>
</evidence>
<dbReference type="InterPro" id="IPR036640">
    <property type="entry name" value="ABC1_TM_sf"/>
</dbReference>
<evidence type="ECO:0000256" key="3">
    <source>
        <dbReference type="ARBA" id="ARBA00022692"/>
    </source>
</evidence>
<keyword evidence="7 10" id="KW-0472">Membrane</keyword>
<evidence type="ECO:0000313" key="13">
    <source>
        <dbReference type="EMBL" id="RNF10742.1"/>
    </source>
</evidence>
<evidence type="ECO:0000259" key="11">
    <source>
        <dbReference type="PROSITE" id="PS50893"/>
    </source>
</evidence>
<evidence type="ECO:0000313" key="14">
    <source>
        <dbReference type="Proteomes" id="UP000283634"/>
    </source>
</evidence>
<feature type="transmembrane region" description="Helical" evidence="10">
    <location>
        <begin position="376"/>
        <end position="395"/>
    </location>
</feature>
<dbReference type="CDD" id="cd18579">
    <property type="entry name" value="ABC_6TM_ABCC_D1"/>
    <property type="match status" value="1"/>
</dbReference>
<dbReference type="SUPFAM" id="SSF52540">
    <property type="entry name" value="P-loop containing nucleoside triphosphate hydrolases"/>
    <property type="match status" value="2"/>
</dbReference>
<sequence length="1586" mass="175844">MVRGADAEARVPLLTLEDGQSDQQRLQEEMAAECMRNLENREAQLNTQRHRRQQRLNELWGPEPPYKLQAEDTASWFCGQIYYTWIGDLMFRAAREELSEADMPRPTQMSRAYNVGLIVSRVLQQQHFRRHVWDAYIGVAVHHRRDRSSAGELRWVGYAQQKRTPRQLYAGVEWRMSPAHRLKEEAKDASRTPFTNGIVEGEHLFHTVSGNATATCERVEDIVITCPMLEKRQRHGGMPVTTQQRPKRMSVARALFSALGYHIYLLIPLRLLRDACQLAVPVVLQFYIRYLEVAHPSWRDGMLLVLAFSLLTLVQSALGSKITQLGWRIGYTFQNALQGVLFEKCGTISRKALSHPEMSVGRIVNMVSSDVSNARNFPLMLPIMFGAPLQLIVSLVLLYRFVGWCAFAGFGVLLLFMPVQGLLMRRYHAVYSRLSRATDARLKVTNEFFSGVRVAKFMSWEPSFIQRIDEKRRVELASLRVLQLLYVAIAFITNAIPAFVVAVVFLLYSGTGKELIPAIVFPTLSLLGIMQTPFIMIPLAFSSVARFVVSMRRITKFIECEDTDDGLRDMLQQHAAEREAQPQEAINALMQTPMMASVAAEFTRATISTYVPQKLPPNAQMVRAAAKKGCDVAAATGSSEYYELQAKVLLHDVTLRIPRGKLTCVIGVTGSGKSTLVDSLLGGHEVTSGRVRSVPGIAYVPQQAWIMNATVKENILFFGDMDEARFRRALRCTQLESDIGLLPNGVETEIGEKGVNLSGGQKARVSLARAVYAARRELYLLDDPLSALDAHVGERVMHECILGELRSKTRLLVTHQLHQLHHADHIVVLQEGGIIAFTGSFEAYKRFTASRETKLVTAAAADAAAPSLPVEARETGEETKGADTHTDSDSNSDATVNAGDLVFDDGVDEEGQATEAKGSIDASVGGKLMTEEEKAVGAVPWSLYVRYAETCGGITLCGLVFLLFFVTEFVLVLPSLWLSFWSVRRFDLASRTYLLVYVGFVVASALTSPLRNASAYAVLRIGSWRLHSQLLRSVAVAPMSFFDTTPLGRVLNRFSKDINNIDSDLQGGLILFFRSIFSVISAIVVMASSQYFVLAALVPCLVVYYRLMVFYNSANREMCRISNRSNSPLFSVLGEMLSGRWTIAAYDRTTAFMTEALQRLDTVYACSYMKIVCDCWLAVRIEFLSNIVLTSVAVVGVLLVMLRFDRVDVGLISLSLTMAVNISAQLKYVVNQAASVEADMNCIERVLHYTTGIEHEDLLEEIDAAILQLETQGREGRERALTTPAGTPFGGEDDAATVAVSMAPEGHAGDAAPTPLYSPAGDGDRRMLAGSVELREVTMRYRAGLPPVLRSMSFTIAPGQKVGVIGRTGSGKSSLLLTLLRIVEIESGQIVLSGRPIHAYRLRELRQLFSMIPQDPLLFNGNVRDNLDPLSLHSDAQVREAIRLVGMEERLAAGTDPLRYPVEECGTNFSVGQRQLLCMARALLRRGCSFILMDEATANVDPALDKQIQHAVTHAFAAHTVITIAHRLHTVATYDMILLMEEGRVVEVGSPHELVRSAGSRLARMVRSLGESALQEFMTATHSPTH</sequence>
<feature type="transmembrane region" description="Helical" evidence="10">
    <location>
        <begin position="992"/>
        <end position="1010"/>
    </location>
</feature>
<dbReference type="FunFam" id="1.20.1560.10:FF:000010">
    <property type="entry name" value="Multidrug resistance-associated ABC transporter"/>
    <property type="match status" value="1"/>
</dbReference>
<dbReference type="OMA" id="MNNYSAR"/>
<dbReference type="FunFam" id="1.20.1560.10:FF:000082">
    <property type="entry name" value="ABC transporter, multidrug resistance associated protein"/>
    <property type="match status" value="1"/>
</dbReference>
<evidence type="ECO:0000256" key="5">
    <source>
        <dbReference type="ARBA" id="ARBA00022840"/>
    </source>
</evidence>
<dbReference type="InterPro" id="IPR003439">
    <property type="entry name" value="ABC_transporter-like_ATP-bd"/>
</dbReference>
<dbReference type="GeneID" id="40325236"/>
<dbReference type="CDD" id="cd18580">
    <property type="entry name" value="ABC_6TM_ABCC_D2"/>
    <property type="match status" value="1"/>
</dbReference>
<dbReference type="GO" id="GO:0016887">
    <property type="term" value="F:ATP hydrolysis activity"/>
    <property type="evidence" value="ECO:0007669"/>
    <property type="project" value="InterPro"/>
</dbReference>